<evidence type="ECO:0000313" key="3">
    <source>
        <dbReference type="Proteomes" id="UP000583387"/>
    </source>
</evidence>
<evidence type="ECO:0000313" key="2">
    <source>
        <dbReference type="EMBL" id="CAD5108118.1"/>
    </source>
</evidence>
<proteinExistence type="predicted"/>
<protein>
    <recommendedName>
        <fullName evidence="4">DUF3509 domain-containing protein</fullName>
    </recommendedName>
</protein>
<dbReference type="EMBL" id="CAJFCI010000045">
    <property type="protein sequence ID" value="CAD5108118.1"/>
    <property type="molecule type" value="Genomic_DNA"/>
</dbReference>
<dbReference type="AlphaFoldDB" id="A0A7U7ENZ6"/>
<keyword evidence="3" id="KW-1185">Reference proteome</keyword>
<feature type="region of interest" description="Disordered" evidence="1">
    <location>
        <begin position="81"/>
        <end position="102"/>
    </location>
</feature>
<evidence type="ECO:0008006" key="4">
    <source>
        <dbReference type="Google" id="ProtNLM"/>
    </source>
</evidence>
<reference evidence="2 3" key="1">
    <citation type="submission" date="2020-08" db="EMBL/GenBank/DDBJ databases">
        <authorList>
            <person name="Criscuolo A."/>
        </authorList>
    </citation>
    <scope>NUCLEOTIDE SEQUENCE [LARGE SCALE GENOMIC DNA]</scope>
    <source>
        <strain evidence="2">CIP111764</strain>
    </source>
</reference>
<dbReference type="Pfam" id="PF12021">
    <property type="entry name" value="DUF3509"/>
    <property type="match status" value="1"/>
</dbReference>
<comment type="caution">
    <text evidence="2">The sequence shown here is derived from an EMBL/GenBank/DDBJ whole genome shotgun (WGS) entry which is preliminary data.</text>
</comment>
<organism evidence="2 3">
    <name type="scientific">Zestomonas carbonaria</name>
    <dbReference type="NCBI Taxonomy" id="2762745"/>
    <lineage>
        <taxon>Bacteria</taxon>
        <taxon>Pseudomonadati</taxon>
        <taxon>Pseudomonadota</taxon>
        <taxon>Gammaproteobacteria</taxon>
        <taxon>Pseudomonadales</taxon>
        <taxon>Pseudomonadaceae</taxon>
        <taxon>Zestomonas</taxon>
    </lineage>
</organism>
<accession>A0A7U7ENZ6</accession>
<dbReference type="Proteomes" id="UP000583387">
    <property type="component" value="Unassembled WGS sequence"/>
</dbReference>
<sequence>MENPFQLLTDAFHPEYRVNFSIESLDGSVILTLSDDQGSVVAKRRISAVQRSDPQRLRKLIQSVRFGIAIDRGQGLAALGDRQLVPAPRDRQVSPGSPASAG</sequence>
<dbReference type="RefSeq" id="WP_187671438.1">
    <property type="nucleotide sequence ID" value="NZ_CAJFCI010000045.1"/>
</dbReference>
<evidence type="ECO:0000256" key="1">
    <source>
        <dbReference type="SAM" id="MobiDB-lite"/>
    </source>
</evidence>
<dbReference type="InterPro" id="IPR021898">
    <property type="entry name" value="DUF3509"/>
</dbReference>
<gene>
    <name evidence="2" type="ORF">PSEWESI4_02402</name>
</gene>
<name>A0A7U7ENZ6_9GAMM</name>